<keyword evidence="5" id="KW-0408">Iron</keyword>
<dbReference type="PANTHER" id="PTHR43756:SF5">
    <property type="entry name" value="CHOLINE MONOOXYGENASE, CHLOROPLASTIC"/>
    <property type="match status" value="1"/>
</dbReference>
<dbReference type="Gene3D" id="2.102.10.10">
    <property type="entry name" value="Rieske [2Fe-2S] iron-sulphur domain"/>
    <property type="match status" value="1"/>
</dbReference>
<dbReference type="CDD" id="cd03469">
    <property type="entry name" value="Rieske_RO_Alpha_N"/>
    <property type="match status" value="1"/>
</dbReference>
<evidence type="ECO:0000256" key="5">
    <source>
        <dbReference type="ARBA" id="ARBA00023004"/>
    </source>
</evidence>
<dbReference type="InterPro" id="IPR017941">
    <property type="entry name" value="Rieske_2Fe-2S"/>
</dbReference>
<keyword evidence="9" id="KW-1185">Reference proteome</keyword>
<dbReference type="SUPFAM" id="SSF55961">
    <property type="entry name" value="Bet v1-like"/>
    <property type="match status" value="1"/>
</dbReference>
<keyword evidence="8" id="KW-0223">Dioxygenase</keyword>
<evidence type="ECO:0000256" key="4">
    <source>
        <dbReference type="ARBA" id="ARBA00023002"/>
    </source>
</evidence>
<dbReference type="PROSITE" id="PS51296">
    <property type="entry name" value="RIESKE"/>
    <property type="match status" value="1"/>
</dbReference>
<dbReference type="GO" id="GO:0051213">
    <property type="term" value="F:dioxygenase activity"/>
    <property type="evidence" value="ECO:0007669"/>
    <property type="project" value="UniProtKB-KW"/>
</dbReference>
<dbReference type="Gene3D" id="3.90.380.10">
    <property type="entry name" value="Naphthalene 1,2-dioxygenase Alpha Subunit, Chain A, domain 1"/>
    <property type="match status" value="1"/>
</dbReference>
<dbReference type="RefSeq" id="WP_119142387.1">
    <property type="nucleotide sequence ID" value="NZ_CBCSFL010000011.1"/>
</dbReference>
<dbReference type="GO" id="GO:0051537">
    <property type="term" value="F:2 iron, 2 sulfur cluster binding"/>
    <property type="evidence" value="ECO:0007669"/>
    <property type="project" value="UniProtKB-KW"/>
</dbReference>
<feature type="domain" description="Rieske" evidence="7">
    <location>
        <begin position="47"/>
        <end position="151"/>
    </location>
</feature>
<evidence type="ECO:0000256" key="1">
    <source>
        <dbReference type="ARBA" id="ARBA00001962"/>
    </source>
</evidence>
<evidence type="ECO:0000313" key="9">
    <source>
        <dbReference type="Proteomes" id="UP000263595"/>
    </source>
</evidence>
<dbReference type="InterPro" id="IPR015879">
    <property type="entry name" value="Ring_hydroxy_dOase_asu_C_dom"/>
</dbReference>
<evidence type="ECO:0000256" key="6">
    <source>
        <dbReference type="ARBA" id="ARBA00023014"/>
    </source>
</evidence>
<name>A0A383RUQ3_9PSED</name>
<evidence type="ECO:0000259" key="7">
    <source>
        <dbReference type="PROSITE" id="PS51296"/>
    </source>
</evidence>
<keyword evidence="2" id="KW-0001">2Fe-2S</keyword>
<dbReference type="AlphaFoldDB" id="A0A383RUQ3"/>
<reference evidence="9" key="1">
    <citation type="submission" date="2018-08" db="EMBL/GenBank/DDBJ databases">
        <authorList>
            <person name="Blom J."/>
        </authorList>
    </citation>
    <scope>NUCLEOTIDE SEQUENCE [LARGE SCALE GENOMIC DNA]</scope>
    <source>
        <strain evidence="9">CCOS 865</strain>
    </source>
</reference>
<comment type="cofactor">
    <cofactor evidence="1">
        <name>Fe cation</name>
        <dbReference type="ChEBI" id="CHEBI:24875"/>
    </cofactor>
</comment>
<keyword evidence="6" id="KW-0411">Iron-sulfur</keyword>
<keyword evidence="4 8" id="KW-0560">Oxidoreductase</keyword>
<gene>
    <name evidence="8" type="primary">yeaW</name>
    <name evidence="8" type="ORF">CCOS865_03074</name>
</gene>
<evidence type="ECO:0000256" key="2">
    <source>
        <dbReference type="ARBA" id="ARBA00022714"/>
    </source>
</evidence>
<accession>A0A383RUQ3</accession>
<dbReference type="CDD" id="cd08884">
    <property type="entry name" value="RHO_alpha_C_GbcA-like"/>
    <property type="match status" value="1"/>
</dbReference>
<evidence type="ECO:0000313" key="8">
    <source>
        <dbReference type="EMBL" id="SYX90807.1"/>
    </source>
</evidence>
<dbReference type="Pfam" id="PF00848">
    <property type="entry name" value="Ring_hydroxyl_A"/>
    <property type="match status" value="1"/>
</dbReference>
<dbReference type="GO" id="GO:0005506">
    <property type="term" value="F:iron ion binding"/>
    <property type="evidence" value="ECO:0007669"/>
    <property type="project" value="InterPro"/>
</dbReference>
<evidence type="ECO:0000256" key="3">
    <source>
        <dbReference type="ARBA" id="ARBA00022723"/>
    </source>
</evidence>
<dbReference type="SUPFAM" id="SSF50022">
    <property type="entry name" value="ISP domain"/>
    <property type="match status" value="1"/>
</dbReference>
<dbReference type="InterPro" id="IPR036922">
    <property type="entry name" value="Rieske_2Fe-2S_sf"/>
</dbReference>
<dbReference type="Pfam" id="PF00355">
    <property type="entry name" value="Rieske"/>
    <property type="match status" value="1"/>
</dbReference>
<dbReference type="PANTHER" id="PTHR43756">
    <property type="entry name" value="CHOLINE MONOOXYGENASE, CHLOROPLASTIC"/>
    <property type="match status" value="1"/>
</dbReference>
<keyword evidence="3" id="KW-0479">Metal-binding</keyword>
<proteinExistence type="predicted"/>
<dbReference type="EC" id="1.14.-.-" evidence="8"/>
<dbReference type="PRINTS" id="PR00090">
    <property type="entry name" value="RNGDIOXGNASE"/>
</dbReference>
<dbReference type="InterPro" id="IPR001663">
    <property type="entry name" value="Rng_hydr_dOase-A"/>
</dbReference>
<dbReference type="OrthoDB" id="9769355at2"/>
<dbReference type="Proteomes" id="UP000263595">
    <property type="component" value="Unassembled WGS sequence"/>
</dbReference>
<sequence>MTSAPIKTHREVLASRQPGFGLPGEVFSRQDIFDTDLDIFFSQHWIVVAVTADVEEPGDVFATDIGKSSILIVRDDDQQVRAYRNVCRHRGARLKPPGKSTVGMLVCPYHQWTYDLDGSLKHAAHMGKQFDPKCRSLIPVHCKVIGTHVFVCLSDNPPDDIAVQEDIMGARFAPYDLTNTKIAYELDYIENGNWKLVMENNRECYHCHGTHPELLVSYQSEDLGVSFEEMSEEQIASYDAYQTRKAGIEANWASEGHLYETVEHLDDHAATQFRTQRMIIAGSGESQTLDTKVACTRLLGNLTRKDLGDTHLWGNNAWTHVMSDHAMISWIIPLAPDRTLVRTKWLVHKDAVEGVDYDLQRLTEVWVATTRQDADLVAITHSGTQDPGYIPGPYSEFTEPYVEQFLRWYSARLEAHGV</sequence>
<dbReference type="EMBL" id="UNOZ01000022">
    <property type="protein sequence ID" value="SYX90807.1"/>
    <property type="molecule type" value="Genomic_DNA"/>
</dbReference>
<organism evidence="8 9">
    <name type="scientific">Pseudomonas reidholzensis</name>
    <dbReference type="NCBI Taxonomy" id="1785162"/>
    <lineage>
        <taxon>Bacteria</taxon>
        <taxon>Pseudomonadati</taxon>
        <taxon>Pseudomonadota</taxon>
        <taxon>Gammaproteobacteria</taxon>
        <taxon>Pseudomonadales</taxon>
        <taxon>Pseudomonadaceae</taxon>
        <taxon>Pseudomonas</taxon>
    </lineage>
</organism>
<protein>
    <submittedName>
        <fullName evidence="8">Putative dioxygenase subunit alpha YeaW</fullName>
        <ecNumber evidence="8">1.14.-.-</ecNumber>
    </submittedName>
</protein>